<proteinExistence type="predicted"/>
<sequence length="115" mass="13014">MTNEQCAGFEFAFKYGARNTAISIRAGKASLGQAVVNACREIGTEQVVGALIDAQNPEWSLCAIRYAPEITQVQRELLVKTLTERWFDQAQWALENISHWSDEDRAVLKWVAQQR</sequence>
<comment type="caution">
    <text evidence="1">The sequence shown here is derived from an EMBL/GenBank/DDBJ whole genome shotgun (WGS) entry which is preliminary data.</text>
</comment>
<reference evidence="1 2" key="1">
    <citation type="journal article" date="2016" name="Nat. Commun.">
        <title>Thousands of microbial genomes shed light on interconnected biogeochemical processes in an aquifer system.</title>
        <authorList>
            <person name="Anantharaman K."/>
            <person name="Brown C.T."/>
            <person name="Hug L.A."/>
            <person name="Sharon I."/>
            <person name="Castelle C.J."/>
            <person name="Probst A.J."/>
            <person name="Thomas B.C."/>
            <person name="Singh A."/>
            <person name="Wilkins M.J."/>
            <person name="Karaoz U."/>
            <person name="Brodie E.L."/>
            <person name="Williams K.H."/>
            <person name="Hubbard S.S."/>
            <person name="Banfield J.F."/>
        </authorList>
    </citation>
    <scope>NUCLEOTIDE SEQUENCE [LARGE SCALE GENOMIC DNA]</scope>
</reference>
<dbReference type="AlphaFoldDB" id="A0A1F6EHJ9"/>
<accession>A0A1F6EHJ9</accession>
<dbReference type="Proteomes" id="UP000177306">
    <property type="component" value="Unassembled WGS sequence"/>
</dbReference>
<evidence type="ECO:0000313" key="2">
    <source>
        <dbReference type="Proteomes" id="UP000177306"/>
    </source>
</evidence>
<evidence type="ECO:0000313" key="1">
    <source>
        <dbReference type="EMBL" id="OGG73126.1"/>
    </source>
</evidence>
<gene>
    <name evidence="1" type="ORF">A3A38_03290</name>
</gene>
<name>A0A1F6EHJ9_9BACT</name>
<protein>
    <submittedName>
        <fullName evidence="1">Uncharacterized protein</fullName>
    </submittedName>
</protein>
<organism evidence="1 2">
    <name type="scientific">Candidatus Kaiserbacteria bacterium RIFCSPLOWO2_01_FULL_53_17</name>
    <dbReference type="NCBI Taxonomy" id="1798511"/>
    <lineage>
        <taxon>Bacteria</taxon>
        <taxon>Candidatus Kaiseribacteriota</taxon>
    </lineage>
</organism>
<dbReference type="EMBL" id="MFLY01000008">
    <property type="protein sequence ID" value="OGG73126.1"/>
    <property type="molecule type" value="Genomic_DNA"/>
</dbReference>